<dbReference type="NCBIfam" id="TIGR00033">
    <property type="entry name" value="aroC"/>
    <property type="match status" value="1"/>
</dbReference>
<dbReference type="Gene3D" id="3.60.150.10">
    <property type="entry name" value="Chorismate synthase AroC"/>
    <property type="match status" value="1"/>
</dbReference>
<keyword evidence="11" id="KW-1185">Reference proteome</keyword>
<dbReference type="GO" id="GO:0010181">
    <property type="term" value="F:FMN binding"/>
    <property type="evidence" value="ECO:0007669"/>
    <property type="project" value="TreeGrafter"/>
</dbReference>
<dbReference type="FunFam" id="3.60.150.10:FF:000003">
    <property type="entry name" value="Chorismate synthase"/>
    <property type="match status" value="1"/>
</dbReference>
<evidence type="ECO:0000256" key="8">
    <source>
        <dbReference type="ARBA" id="ARBA00053861"/>
    </source>
</evidence>
<dbReference type="SUPFAM" id="SSF103263">
    <property type="entry name" value="Chorismate synthase, AroC"/>
    <property type="match status" value="1"/>
</dbReference>
<dbReference type="EC" id="4.2.3.5" evidence="4 9"/>
<dbReference type="CDD" id="cd07304">
    <property type="entry name" value="Chorismate_synthase"/>
    <property type="match status" value="1"/>
</dbReference>
<evidence type="ECO:0000256" key="7">
    <source>
        <dbReference type="ARBA" id="ARBA00023239"/>
    </source>
</evidence>
<dbReference type="AlphaFoldDB" id="A0AAD5DH53"/>
<dbReference type="PROSITE" id="PS00789">
    <property type="entry name" value="CHORISMATE_SYNTHASE_3"/>
    <property type="match status" value="1"/>
</dbReference>
<dbReference type="EMBL" id="JADXDR010000192">
    <property type="protein sequence ID" value="KAI7836348.1"/>
    <property type="molecule type" value="Genomic_DNA"/>
</dbReference>
<dbReference type="PROSITE" id="PS00788">
    <property type="entry name" value="CHORISMATE_SYNTHASE_2"/>
    <property type="match status" value="1"/>
</dbReference>
<evidence type="ECO:0000256" key="3">
    <source>
        <dbReference type="ARBA" id="ARBA00008014"/>
    </source>
</evidence>
<dbReference type="PROSITE" id="PS00787">
    <property type="entry name" value="CHORISMATE_SYNTHASE_1"/>
    <property type="match status" value="1"/>
</dbReference>
<dbReference type="HAMAP" id="MF_00300">
    <property type="entry name" value="Chorismate_synth"/>
    <property type="match status" value="1"/>
</dbReference>
<name>A0AAD5DH53_9CHLO</name>
<dbReference type="Pfam" id="PF01264">
    <property type="entry name" value="Chorismate_synt"/>
    <property type="match status" value="1"/>
</dbReference>
<evidence type="ECO:0000313" key="11">
    <source>
        <dbReference type="Proteomes" id="UP001205105"/>
    </source>
</evidence>
<keyword evidence="7 9" id="KW-0456">Lyase</keyword>
<organism evidence="10 11">
    <name type="scientific">Chlorella ohadii</name>
    <dbReference type="NCBI Taxonomy" id="2649997"/>
    <lineage>
        <taxon>Eukaryota</taxon>
        <taxon>Viridiplantae</taxon>
        <taxon>Chlorophyta</taxon>
        <taxon>core chlorophytes</taxon>
        <taxon>Trebouxiophyceae</taxon>
        <taxon>Chlorellales</taxon>
        <taxon>Chlorellaceae</taxon>
        <taxon>Chlorella clade</taxon>
        <taxon>Chlorella</taxon>
    </lineage>
</organism>
<accession>A0AAD5DH53</accession>
<evidence type="ECO:0000256" key="9">
    <source>
        <dbReference type="RuleBase" id="RU000605"/>
    </source>
</evidence>
<sequence>MAAASLCSSVRLLVQQPRQQRGGRRSLRVQAAGSTFGHAFRVTTFGESHGGGVGCVIDGVPPRMQITQEEIQYELDRRRPGQSKITTPRKETDTCEILSGMAPDGTTTLGSPICVLVRNKDQKSQDYSEMEQAYRPSHADATYDFKYGIRAVAGGGRSSARETIGRVAAGAVAKKLLRQVAGTEVLAYVNRVRDVEASGVDHESMTLEQIESNPVRCPDPASAEAMYKAIDAAELAKAIMSLPATKVGTSRAFGGCVACPRGSGGQLAKAIMSLPATKGFEIGSGFSGSRMVGSEHNDEFYMDEQGEVRTRTNRSGGIQGGISNGEHIVIRVAFKPTATIAQRQATVSREGKDIELLARGRHDPCVVPRAVPMVESMVALVLADQLLQHYAQCELLPRDSALGPDAKARSQFQHPVHA</sequence>
<comment type="function">
    <text evidence="8">Catalyzes the last common step of the biosynthesis of aromatic amino acids, produced via the shikimic acid pathway.</text>
</comment>
<dbReference type="GO" id="GO:0005829">
    <property type="term" value="C:cytosol"/>
    <property type="evidence" value="ECO:0007669"/>
    <property type="project" value="TreeGrafter"/>
</dbReference>
<dbReference type="PANTHER" id="PTHR21085:SF0">
    <property type="entry name" value="CHORISMATE SYNTHASE"/>
    <property type="match status" value="1"/>
</dbReference>
<proteinExistence type="inferred from homology"/>
<dbReference type="InterPro" id="IPR020541">
    <property type="entry name" value="Chorismate_synthase_CS"/>
</dbReference>
<evidence type="ECO:0000256" key="4">
    <source>
        <dbReference type="ARBA" id="ARBA00013036"/>
    </source>
</evidence>
<dbReference type="InterPro" id="IPR035904">
    <property type="entry name" value="Chorismate_synth_AroC_sf"/>
</dbReference>
<evidence type="ECO:0000313" key="10">
    <source>
        <dbReference type="EMBL" id="KAI7836348.1"/>
    </source>
</evidence>
<protein>
    <recommendedName>
        <fullName evidence="4 9">Chorismate synthase</fullName>
        <ecNumber evidence="4 9">4.2.3.5</ecNumber>
    </recommendedName>
</protein>
<reference evidence="10" key="1">
    <citation type="submission" date="2020-11" db="EMBL/GenBank/DDBJ databases">
        <title>Chlorella ohadii genome sequencing and assembly.</title>
        <authorList>
            <person name="Murik O."/>
            <person name="Treves H."/>
            <person name="Kedem I."/>
            <person name="Shotland Y."/>
            <person name="Kaplan A."/>
        </authorList>
    </citation>
    <scope>NUCLEOTIDE SEQUENCE</scope>
    <source>
        <strain evidence="10">1</strain>
    </source>
</reference>
<keyword evidence="6 9" id="KW-0057">Aromatic amino acid biosynthesis</keyword>
<evidence type="ECO:0000256" key="1">
    <source>
        <dbReference type="ARBA" id="ARBA00001852"/>
    </source>
</evidence>
<dbReference type="PANTHER" id="PTHR21085">
    <property type="entry name" value="CHORISMATE SYNTHASE"/>
    <property type="match status" value="1"/>
</dbReference>
<dbReference type="GO" id="GO:0009423">
    <property type="term" value="P:chorismate biosynthetic process"/>
    <property type="evidence" value="ECO:0007669"/>
    <property type="project" value="TreeGrafter"/>
</dbReference>
<dbReference type="NCBIfam" id="NF003793">
    <property type="entry name" value="PRK05382.1"/>
    <property type="match status" value="1"/>
</dbReference>
<dbReference type="GO" id="GO:0008652">
    <property type="term" value="P:amino acid biosynthetic process"/>
    <property type="evidence" value="ECO:0007669"/>
    <property type="project" value="UniProtKB-KW"/>
</dbReference>
<comment type="cofactor">
    <cofactor evidence="9">
        <name>FMNH2</name>
        <dbReference type="ChEBI" id="CHEBI:57618"/>
    </cofactor>
    <text evidence="9">Reduced FMN (FMNH(2)).</text>
</comment>
<evidence type="ECO:0000256" key="6">
    <source>
        <dbReference type="ARBA" id="ARBA00023141"/>
    </source>
</evidence>
<comment type="caution">
    <text evidence="10">The sequence shown here is derived from an EMBL/GenBank/DDBJ whole genome shotgun (WGS) entry which is preliminary data.</text>
</comment>
<keyword evidence="5 9" id="KW-0028">Amino-acid biosynthesis</keyword>
<evidence type="ECO:0000256" key="5">
    <source>
        <dbReference type="ARBA" id="ARBA00022605"/>
    </source>
</evidence>
<comment type="similarity">
    <text evidence="3 9">Belongs to the chorismate synthase family.</text>
</comment>
<evidence type="ECO:0000256" key="2">
    <source>
        <dbReference type="ARBA" id="ARBA00005044"/>
    </source>
</evidence>
<comment type="catalytic activity">
    <reaction evidence="1 9">
        <text>5-O-(1-carboxyvinyl)-3-phosphoshikimate = chorismate + phosphate</text>
        <dbReference type="Rhea" id="RHEA:21020"/>
        <dbReference type="ChEBI" id="CHEBI:29748"/>
        <dbReference type="ChEBI" id="CHEBI:43474"/>
        <dbReference type="ChEBI" id="CHEBI:57701"/>
        <dbReference type="EC" id="4.2.3.5"/>
    </reaction>
</comment>
<dbReference type="Proteomes" id="UP001205105">
    <property type="component" value="Unassembled WGS sequence"/>
</dbReference>
<dbReference type="GO" id="GO:0004107">
    <property type="term" value="F:chorismate synthase activity"/>
    <property type="evidence" value="ECO:0007669"/>
    <property type="project" value="UniProtKB-EC"/>
</dbReference>
<comment type="pathway">
    <text evidence="2 9">Metabolic intermediate biosynthesis; chorismate biosynthesis; chorismate from D-erythrose 4-phosphate and phosphoenolpyruvate: step 7/7.</text>
</comment>
<dbReference type="GO" id="GO:0009073">
    <property type="term" value="P:aromatic amino acid family biosynthetic process"/>
    <property type="evidence" value="ECO:0007669"/>
    <property type="project" value="UniProtKB-KW"/>
</dbReference>
<dbReference type="InterPro" id="IPR000453">
    <property type="entry name" value="Chorismate_synth"/>
</dbReference>
<gene>
    <name evidence="10" type="ORF">COHA_009771</name>
</gene>
<dbReference type="PIRSF" id="PIRSF001456">
    <property type="entry name" value="Chorismate_synth"/>
    <property type="match status" value="1"/>
</dbReference>